<protein>
    <recommendedName>
        <fullName evidence="2">CCHC-type domain-containing protein</fullName>
    </recommendedName>
</protein>
<dbReference type="GO" id="GO:0008270">
    <property type="term" value="F:zinc ion binding"/>
    <property type="evidence" value="ECO:0007669"/>
    <property type="project" value="InterPro"/>
</dbReference>
<accession>A0A8T0S0C3</accession>
<dbReference type="PANTHER" id="PTHR33075">
    <property type="entry name" value="OS02G0499800 PROTEIN"/>
    <property type="match status" value="1"/>
</dbReference>
<feature type="region of interest" description="Disordered" evidence="1">
    <location>
        <begin position="944"/>
        <end position="999"/>
    </location>
</feature>
<comment type="caution">
    <text evidence="3">The sequence shown here is derived from an EMBL/GenBank/DDBJ whole genome shotgun (WGS) entry which is preliminary data.</text>
</comment>
<feature type="region of interest" description="Disordered" evidence="1">
    <location>
        <begin position="536"/>
        <end position="589"/>
    </location>
</feature>
<feature type="region of interest" description="Disordered" evidence="1">
    <location>
        <begin position="238"/>
        <end position="269"/>
    </location>
</feature>
<feature type="compositionally biased region" description="Basic and acidic residues" evidence="1">
    <location>
        <begin position="985"/>
        <end position="999"/>
    </location>
</feature>
<evidence type="ECO:0000256" key="1">
    <source>
        <dbReference type="SAM" id="MobiDB-lite"/>
    </source>
</evidence>
<feature type="domain" description="CCHC-type" evidence="2">
    <location>
        <begin position="184"/>
        <end position="200"/>
    </location>
</feature>
<sequence>MDPRLNLQPGLDCQALVWRRFGKPINVSTGFSRDSFVLVVSFGRCKLALTVGSVGFLLQATIGGFASAFQVRQLSDRVFQFVVSSSQVGFHIYRLRSFSWDEYKLFFHLWGNGAEQGEAVKEGPPLSGANCVPIGVKKSVFSRVVFPRISAFERLNFVESSKPSRVNASHSNGPLDSQDNNFVNCSRCLSSLHGRRGCRNSIRCLSCKSRGHIAINCWAKKKEQGQFWKAKIPPSLERNDVSNVLPNNTAEMPSDVSLTGGASSQGPPVFDSFTNMHRALYGKSSNIADPSSSSYPPIQEIPNQQQASSRSTSPETNTFSSMAFQHADPAPYLPRGMHWQPVENRTLAVCAVVGRPRRRNEELAIVTIDPFPGNLVSFHNIREVVHEFLVDHLRIEIVDIQPCHLGQAYVRFSFIHDCDNLILNSPHAFGDVNLSFVKHNHGRNWRSVQFNRECWLMLLGFPVDYWEQEYLDNAVCSFGRVVSWEKDFSKLARLIVKARVLDLESVPQFLILFDAEGFHGESWIVQCEIIQNDLLGGMPPDEDPLPDDQPDPNAPFDFFGHGQVGPGPVEDVQDGNGEGENNQGAGWEPWPENGVEQPNLVLGLEAPLANPELDLNDLPLEDVDQPINAGEILNPAAGEVGEEIIMEEAFIEANVLVPNVIEEEFDLNVEIEQIEDFPNAVELPVVPLENFLVEEFPENMLMGDAEMKEGDAQEQDVEILNNQGNIQLGFVEIADSFSMDPGPANYWASNSKSFFPRQNAEAVRLWAKHFKDGNVDKSSVNIPAEWSNFFTTALLSPTHFSRAKNFLCSKVWDFFNSGIGNIIFQIPQNCPAESVLGCSTVSLPTAVDKKGKAVIEDITPVTSPTQSECEGFTTNKKKKQRKEEILVNSSNCLACDSAPPILSPSIIRNLGETFCKLDADKISEAALRKKRTYVKEAIGVKSKKESVQASSSDNVGLGKAKSKKKNTEDAVAAPSGAKQVKPKNKKNDQVSEAQKKAKK</sequence>
<dbReference type="Proteomes" id="UP000823388">
    <property type="component" value="Chromosome 5N"/>
</dbReference>
<evidence type="ECO:0000259" key="2">
    <source>
        <dbReference type="SMART" id="SM00343"/>
    </source>
</evidence>
<keyword evidence="4" id="KW-1185">Reference proteome</keyword>
<dbReference type="InterPro" id="IPR056018">
    <property type="entry name" value="DUF7597"/>
</dbReference>
<dbReference type="InterPro" id="IPR001878">
    <property type="entry name" value="Znf_CCHC"/>
</dbReference>
<evidence type="ECO:0000313" key="3">
    <source>
        <dbReference type="EMBL" id="KAG2590029.1"/>
    </source>
</evidence>
<dbReference type="GO" id="GO:0003676">
    <property type="term" value="F:nucleic acid binding"/>
    <property type="evidence" value="ECO:0007669"/>
    <property type="project" value="InterPro"/>
</dbReference>
<feature type="domain" description="CCHC-type" evidence="2">
    <location>
        <begin position="203"/>
        <end position="219"/>
    </location>
</feature>
<feature type="region of interest" description="Disordered" evidence="1">
    <location>
        <begin position="288"/>
        <end position="317"/>
    </location>
</feature>
<feature type="compositionally biased region" description="Acidic residues" evidence="1">
    <location>
        <begin position="540"/>
        <end position="550"/>
    </location>
</feature>
<dbReference type="Pfam" id="PF24530">
    <property type="entry name" value="DUF7597"/>
    <property type="match status" value="1"/>
</dbReference>
<reference evidence="3" key="1">
    <citation type="submission" date="2020-05" db="EMBL/GenBank/DDBJ databases">
        <title>WGS assembly of Panicum virgatum.</title>
        <authorList>
            <person name="Lovell J.T."/>
            <person name="Jenkins J."/>
            <person name="Shu S."/>
            <person name="Juenger T.E."/>
            <person name="Schmutz J."/>
        </authorList>
    </citation>
    <scope>NUCLEOTIDE SEQUENCE</scope>
    <source>
        <strain evidence="3">AP13</strain>
    </source>
</reference>
<evidence type="ECO:0000313" key="4">
    <source>
        <dbReference type="Proteomes" id="UP000823388"/>
    </source>
</evidence>
<dbReference type="AlphaFoldDB" id="A0A8T0S0C3"/>
<dbReference type="EMBL" id="CM029046">
    <property type="protein sequence ID" value="KAG2590029.1"/>
    <property type="molecule type" value="Genomic_DNA"/>
</dbReference>
<name>A0A8T0S0C3_PANVG</name>
<proteinExistence type="predicted"/>
<dbReference type="PANTHER" id="PTHR33075:SF7">
    <property type="entry name" value="OS02G0303350 PROTEIN"/>
    <property type="match status" value="1"/>
</dbReference>
<dbReference type="SMART" id="SM00343">
    <property type="entry name" value="ZnF_C2HC"/>
    <property type="match status" value="2"/>
</dbReference>
<feature type="compositionally biased region" description="Polar residues" evidence="1">
    <location>
        <begin position="241"/>
        <end position="266"/>
    </location>
</feature>
<organism evidence="3 4">
    <name type="scientific">Panicum virgatum</name>
    <name type="common">Blackwell switchgrass</name>
    <dbReference type="NCBI Taxonomy" id="38727"/>
    <lineage>
        <taxon>Eukaryota</taxon>
        <taxon>Viridiplantae</taxon>
        <taxon>Streptophyta</taxon>
        <taxon>Embryophyta</taxon>
        <taxon>Tracheophyta</taxon>
        <taxon>Spermatophyta</taxon>
        <taxon>Magnoliopsida</taxon>
        <taxon>Liliopsida</taxon>
        <taxon>Poales</taxon>
        <taxon>Poaceae</taxon>
        <taxon>PACMAD clade</taxon>
        <taxon>Panicoideae</taxon>
        <taxon>Panicodae</taxon>
        <taxon>Paniceae</taxon>
        <taxon>Panicinae</taxon>
        <taxon>Panicum</taxon>
        <taxon>Panicum sect. Hiantes</taxon>
    </lineage>
</organism>
<gene>
    <name evidence="3" type="ORF">PVAP13_5NG102400</name>
</gene>